<gene>
    <name evidence="1" type="ORF">SNAT2548_LOCUS20249</name>
</gene>
<dbReference type="EMBL" id="CAJNDS010002204">
    <property type="protein sequence ID" value="CAE7371028.1"/>
    <property type="molecule type" value="Genomic_DNA"/>
</dbReference>
<proteinExistence type="predicted"/>
<keyword evidence="2" id="KW-1185">Reference proteome</keyword>
<evidence type="ECO:0000313" key="1">
    <source>
        <dbReference type="EMBL" id="CAE7371028.1"/>
    </source>
</evidence>
<evidence type="ECO:0000313" key="2">
    <source>
        <dbReference type="Proteomes" id="UP000604046"/>
    </source>
</evidence>
<organism evidence="1 2">
    <name type="scientific">Symbiodinium natans</name>
    <dbReference type="NCBI Taxonomy" id="878477"/>
    <lineage>
        <taxon>Eukaryota</taxon>
        <taxon>Sar</taxon>
        <taxon>Alveolata</taxon>
        <taxon>Dinophyceae</taxon>
        <taxon>Suessiales</taxon>
        <taxon>Symbiodiniaceae</taxon>
        <taxon>Symbiodinium</taxon>
    </lineage>
</organism>
<dbReference type="AlphaFoldDB" id="A0A812Q576"/>
<accession>A0A812Q576</accession>
<dbReference type="Proteomes" id="UP000604046">
    <property type="component" value="Unassembled WGS sequence"/>
</dbReference>
<name>A0A812Q576_9DINO</name>
<sequence>MMQGHVGWDRAHQQVDALLARAWAVLVAPSAAESLSQALEDSQKAERLATDISDRRRVAAAKLARAQALMKAGDASAPDVLSEAHGMFQKAGDVEGARFAAVFMSKEGASQASSKPEDSQTSGCATWEGLAKHADQWWADHIHFQFAGLQGRPVANTVKKK</sequence>
<protein>
    <submittedName>
        <fullName evidence="1">Uncharacterized protein</fullName>
    </submittedName>
</protein>
<reference evidence="1" key="1">
    <citation type="submission" date="2021-02" db="EMBL/GenBank/DDBJ databases">
        <authorList>
            <person name="Dougan E. K."/>
            <person name="Rhodes N."/>
            <person name="Thang M."/>
            <person name="Chan C."/>
        </authorList>
    </citation>
    <scope>NUCLEOTIDE SEQUENCE</scope>
</reference>
<dbReference type="OrthoDB" id="10447651at2759"/>
<comment type="caution">
    <text evidence="1">The sequence shown here is derived from an EMBL/GenBank/DDBJ whole genome shotgun (WGS) entry which is preliminary data.</text>
</comment>